<protein>
    <recommendedName>
        <fullName evidence="4">HNH nuclease domain-containing protein</fullName>
    </recommendedName>
</protein>
<dbReference type="EMBL" id="JAPVEA010000007">
    <property type="protein sequence ID" value="KAJ5443625.1"/>
    <property type="molecule type" value="Genomic_DNA"/>
</dbReference>
<feature type="region of interest" description="Disordered" evidence="1">
    <location>
        <begin position="1"/>
        <end position="24"/>
    </location>
</feature>
<dbReference type="GeneID" id="81601122"/>
<evidence type="ECO:0000256" key="1">
    <source>
        <dbReference type="SAM" id="MobiDB-lite"/>
    </source>
</evidence>
<evidence type="ECO:0000313" key="2">
    <source>
        <dbReference type="EMBL" id="KAJ5443625.1"/>
    </source>
</evidence>
<accession>A0AAD6C147</accession>
<name>A0AAD6C147_9EURO</name>
<reference evidence="2" key="2">
    <citation type="journal article" date="2023" name="IMA Fungus">
        <title>Comparative genomic study of the Penicillium genus elucidates a diverse pangenome and 15 lateral gene transfer events.</title>
        <authorList>
            <person name="Petersen C."/>
            <person name="Sorensen T."/>
            <person name="Nielsen M.R."/>
            <person name="Sondergaard T.E."/>
            <person name="Sorensen J.L."/>
            <person name="Fitzpatrick D.A."/>
            <person name="Frisvad J.C."/>
            <person name="Nielsen K.L."/>
        </authorList>
    </citation>
    <scope>NUCLEOTIDE SEQUENCE</scope>
    <source>
        <strain evidence="2">IBT 16125</strain>
    </source>
</reference>
<sequence length="405" mass="46657">MNPNNHDKSPSTRHSSMESVQPPSLPEIVVLKKRKIAIEGQIKDETRGWRARASFDMVFWTQAVKIEELEIKHHELARKISICKSGVSETQWSDTPEAQRIFEQTNASNQRKRSYEKRIKELSNQRGSIRASFMKLFTTSKLGLDIATTGSGKRSSEEQSKFRQALIDSYQVRQPGTGYLWCPIMRAYIDSDMVVAGHLFPWKHGQHIEKVFDNGKMAIVPYISESTSFCLDNIKSWITSKQREYQVKILDPKWDRLDSRIYSFNPLTFRDLDGRKLHFLSSFRPAARYLYFHYCIQVLRLAWQHSEAKSPRKAADALKDENGKPYWGTPGRYLPKNMLLAFVEELGHEYKSLLDGAGSNKKGDSDFLLDIAANQVKSRPSILGDSWEQEDLGLDSDYDDFDNED</sequence>
<comment type="caution">
    <text evidence="2">The sequence shown here is derived from an EMBL/GenBank/DDBJ whole genome shotgun (WGS) entry which is preliminary data.</text>
</comment>
<dbReference type="AlphaFoldDB" id="A0AAD6C147"/>
<evidence type="ECO:0000313" key="3">
    <source>
        <dbReference type="Proteomes" id="UP001213681"/>
    </source>
</evidence>
<dbReference type="Proteomes" id="UP001213681">
    <property type="component" value="Unassembled WGS sequence"/>
</dbReference>
<reference evidence="2" key="1">
    <citation type="submission" date="2022-12" db="EMBL/GenBank/DDBJ databases">
        <authorList>
            <person name="Petersen C."/>
        </authorList>
    </citation>
    <scope>NUCLEOTIDE SEQUENCE</scope>
    <source>
        <strain evidence="2">IBT 16125</strain>
    </source>
</reference>
<feature type="compositionally biased region" description="Acidic residues" evidence="1">
    <location>
        <begin position="387"/>
        <end position="405"/>
    </location>
</feature>
<keyword evidence="3" id="KW-1185">Reference proteome</keyword>
<feature type="compositionally biased region" description="Polar residues" evidence="1">
    <location>
        <begin position="12"/>
        <end position="22"/>
    </location>
</feature>
<evidence type="ECO:0008006" key="4">
    <source>
        <dbReference type="Google" id="ProtNLM"/>
    </source>
</evidence>
<organism evidence="2 3">
    <name type="scientific">Penicillium daleae</name>
    <dbReference type="NCBI Taxonomy" id="63821"/>
    <lineage>
        <taxon>Eukaryota</taxon>
        <taxon>Fungi</taxon>
        <taxon>Dikarya</taxon>
        <taxon>Ascomycota</taxon>
        <taxon>Pezizomycotina</taxon>
        <taxon>Eurotiomycetes</taxon>
        <taxon>Eurotiomycetidae</taxon>
        <taxon>Eurotiales</taxon>
        <taxon>Aspergillaceae</taxon>
        <taxon>Penicillium</taxon>
    </lineage>
</organism>
<feature type="region of interest" description="Disordered" evidence="1">
    <location>
        <begin position="382"/>
        <end position="405"/>
    </location>
</feature>
<gene>
    <name evidence="2" type="ORF">N7458_007497</name>
</gene>
<feature type="compositionally biased region" description="Basic and acidic residues" evidence="1">
    <location>
        <begin position="1"/>
        <end position="10"/>
    </location>
</feature>
<proteinExistence type="predicted"/>
<dbReference type="RefSeq" id="XP_056763705.1">
    <property type="nucleotide sequence ID" value="XM_056910879.1"/>
</dbReference>